<evidence type="ECO:0000256" key="3">
    <source>
        <dbReference type="ARBA" id="ARBA00023015"/>
    </source>
</evidence>
<evidence type="ECO:0000313" key="9">
    <source>
        <dbReference type="EMBL" id="CAG7819892.1"/>
    </source>
</evidence>
<gene>
    <name evidence="9" type="ORF">AFUS01_LOCUS30311</name>
</gene>
<dbReference type="Pfam" id="PF07716">
    <property type="entry name" value="bZIP_2"/>
    <property type="match status" value="1"/>
</dbReference>
<keyword evidence="6" id="KW-0539">Nucleus</keyword>
<feature type="compositionally biased region" description="Basic and acidic residues" evidence="7">
    <location>
        <begin position="86"/>
        <end position="95"/>
    </location>
</feature>
<reference evidence="9" key="1">
    <citation type="submission" date="2021-06" db="EMBL/GenBank/DDBJ databases">
        <authorList>
            <person name="Hodson N. C."/>
            <person name="Mongue J. A."/>
            <person name="Jaron S. K."/>
        </authorList>
    </citation>
    <scope>NUCLEOTIDE SEQUENCE</scope>
</reference>
<name>A0A8J2KP05_9HEXA</name>
<feature type="compositionally biased region" description="Polar residues" evidence="7">
    <location>
        <begin position="1"/>
        <end position="16"/>
    </location>
</feature>
<proteinExistence type="inferred from homology"/>
<evidence type="ECO:0000256" key="4">
    <source>
        <dbReference type="ARBA" id="ARBA00023125"/>
    </source>
</evidence>
<dbReference type="EMBL" id="CAJVCH010462635">
    <property type="protein sequence ID" value="CAG7819892.1"/>
    <property type="molecule type" value="Genomic_DNA"/>
</dbReference>
<comment type="caution">
    <text evidence="9">The sequence shown here is derived from an EMBL/GenBank/DDBJ whole genome shotgun (WGS) entry which is preliminary data.</text>
</comment>
<dbReference type="PANTHER" id="PTHR11988">
    <property type="entry name" value="THYROTROPH EMBRYONIC FACTOR RELATED"/>
    <property type="match status" value="1"/>
</dbReference>
<dbReference type="GO" id="GO:0000978">
    <property type="term" value="F:RNA polymerase II cis-regulatory region sequence-specific DNA binding"/>
    <property type="evidence" value="ECO:0007669"/>
    <property type="project" value="TreeGrafter"/>
</dbReference>
<evidence type="ECO:0000256" key="6">
    <source>
        <dbReference type="ARBA" id="ARBA00023242"/>
    </source>
</evidence>
<dbReference type="AlphaFoldDB" id="A0A8J2KP05"/>
<keyword evidence="3" id="KW-0805">Transcription regulation</keyword>
<dbReference type="GO" id="GO:0005634">
    <property type="term" value="C:nucleus"/>
    <property type="evidence" value="ECO:0007669"/>
    <property type="project" value="UniProtKB-SubCell"/>
</dbReference>
<dbReference type="CDD" id="cd14695">
    <property type="entry name" value="bZIP_HLF"/>
    <property type="match status" value="1"/>
</dbReference>
<evidence type="ECO:0000256" key="2">
    <source>
        <dbReference type="ARBA" id="ARBA00006079"/>
    </source>
</evidence>
<sequence length="144" mass="16474">MFFSSNGSSKGNESQYSSQQTLDQSLNLSQSSLDDQDCDDDLDSSMLGENGKRILGHRNQKRPIPNEQKDGKYFERRRRNNLAAKKSRDARKTREDQLAMRVAHLEKENAIFRAQVAIYREEMSVLQLILCQKANGNFKSETNG</sequence>
<dbReference type="Proteomes" id="UP000708208">
    <property type="component" value="Unassembled WGS sequence"/>
</dbReference>
<dbReference type="PROSITE" id="PS50217">
    <property type="entry name" value="BZIP"/>
    <property type="match status" value="1"/>
</dbReference>
<feature type="compositionally biased region" description="Low complexity" evidence="7">
    <location>
        <begin position="17"/>
        <end position="33"/>
    </location>
</feature>
<feature type="domain" description="BZIP" evidence="8">
    <location>
        <begin position="70"/>
        <end position="127"/>
    </location>
</feature>
<comment type="subcellular location">
    <subcellularLocation>
        <location evidence="1">Nucleus</location>
    </subcellularLocation>
</comment>
<dbReference type="GO" id="GO:0000981">
    <property type="term" value="F:DNA-binding transcription factor activity, RNA polymerase II-specific"/>
    <property type="evidence" value="ECO:0007669"/>
    <property type="project" value="TreeGrafter"/>
</dbReference>
<keyword evidence="5" id="KW-0804">Transcription</keyword>
<comment type="similarity">
    <text evidence="2">Belongs to the bZIP family. NFIL3 subfamily.</text>
</comment>
<dbReference type="SMART" id="SM00338">
    <property type="entry name" value="BRLZ"/>
    <property type="match status" value="1"/>
</dbReference>
<organism evidence="9 10">
    <name type="scientific">Allacma fusca</name>
    <dbReference type="NCBI Taxonomy" id="39272"/>
    <lineage>
        <taxon>Eukaryota</taxon>
        <taxon>Metazoa</taxon>
        <taxon>Ecdysozoa</taxon>
        <taxon>Arthropoda</taxon>
        <taxon>Hexapoda</taxon>
        <taxon>Collembola</taxon>
        <taxon>Symphypleona</taxon>
        <taxon>Sminthuridae</taxon>
        <taxon>Allacma</taxon>
    </lineage>
</organism>
<protein>
    <recommendedName>
        <fullName evidence="8">BZIP domain-containing protein</fullName>
    </recommendedName>
</protein>
<evidence type="ECO:0000256" key="7">
    <source>
        <dbReference type="SAM" id="MobiDB-lite"/>
    </source>
</evidence>
<evidence type="ECO:0000256" key="1">
    <source>
        <dbReference type="ARBA" id="ARBA00004123"/>
    </source>
</evidence>
<evidence type="ECO:0000256" key="5">
    <source>
        <dbReference type="ARBA" id="ARBA00023163"/>
    </source>
</evidence>
<evidence type="ECO:0000313" key="10">
    <source>
        <dbReference type="Proteomes" id="UP000708208"/>
    </source>
</evidence>
<evidence type="ECO:0000259" key="8">
    <source>
        <dbReference type="PROSITE" id="PS50217"/>
    </source>
</evidence>
<accession>A0A8J2KP05</accession>
<feature type="compositionally biased region" description="Acidic residues" evidence="7">
    <location>
        <begin position="34"/>
        <end position="43"/>
    </location>
</feature>
<dbReference type="FunFam" id="1.20.5.170:FF:000025">
    <property type="entry name" value="nuclear factor interleukin-3-regulated protein-like"/>
    <property type="match status" value="1"/>
</dbReference>
<dbReference type="PANTHER" id="PTHR11988:SF55">
    <property type="entry name" value="BZIP DOMAIN-CONTAINING PROTEIN"/>
    <property type="match status" value="1"/>
</dbReference>
<feature type="region of interest" description="Disordered" evidence="7">
    <location>
        <begin position="1"/>
        <end position="95"/>
    </location>
</feature>
<keyword evidence="10" id="KW-1185">Reference proteome</keyword>
<dbReference type="InterPro" id="IPR004827">
    <property type="entry name" value="bZIP"/>
</dbReference>
<keyword evidence="4" id="KW-0238">DNA-binding</keyword>
<dbReference type="InterPro" id="IPR040223">
    <property type="entry name" value="PAR_bZIP"/>
</dbReference>
<dbReference type="OrthoDB" id="6022300at2759"/>